<feature type="domain" description="Glycosyl transferase family 25" evidence="1">
    <location>
        <begin position="8"/>
        <end position="183"/>
    </location>
</feature>
<reference evidence="2" key="1">
    <citation type="submission" date="2019-09" db="EMBL/GenBank/DDBJ databases">
        <title>Complete genome sequencing of four Arcobacter species reveals a diverse suite of mobile elements.</title>
        <authorList>
            <person name="Miller W.G."/>
            <person name="Yee E."/>
            <person name="Bono J.L."/>
        </authorList>
    </citation>
    <scope>NUCLEOTIDE SEQUENCE [LARGE SCALE GENOMIC DNA]</scope>
    <source>
        <strain evidence="2">LMG 26638</strain>
    </source>
</reference>
<accession>A0A5C2H8R8</accession>
<dbReference type="InterPro" id="IPR002654">
    <property type="entry name" value="Glyco_trans_25"/>
</dbReference>
<name>A0A5C2H8R8_9BACT</name>
<dbReference type="AlphaFoldDB" id="A0A5C2H8R8"/>
<proteinExistence type="predicted"/>
<protein>
    <submittedName>
        <fullName evidence="2">Glycosyltransferase, family 25</fullName>
    </submittedName>
</protein>
<keyword evidence="3" id="KW-1185">Reference proteome</keyword>
<dbReference type="Pfam" id="PF01755">
    <property type="entry name" value="Glyco_transf_25"/>
    <property type="match status" value="1"/>
</dbReference>
<dbReference type="CDD" id="cd06532">
    <property type="entry name" value="Glyco_transf_25"/>
    <property type="match status" value="1"/>
</dbReference>
<sequence>MQDDLLGIYYISLKKDTHRRNKMSKSFNDEFEKMNYIEAVYGKNLTTEEYFNRMNHFFHNTDKLITPGELGCLMSHEKALKSFIDSDYKYALILEDDIIGTEQDIKEIRDIIINLKEEFFFHCGGMDGRKASKYIFGKKIKKNKNIFLLAEFSINHLWRASSYCIDKNTAIKLLNIYKNNIAVADEWNKILPRLKVKSYVASILLHPIELSESNLESDRLLKKDKMTLMKFLTKSVRKIKNILNKKFYKLIGYKNIYND</sequence>
<evidence type="ECO:0000313" key="3">
    <source>
        <dbReference type="Proteomes" id="UP000322726"/>
    </source>
</evidence>
<evidence type="ECO:0000313" key="2">
    <source>
        <dbReference type="EMBL" id="QEP33855.1"/>
    </source>
</evidence>
<evidence type="ECO:0000259" key="1">
    <source>
        <dbReference type="Pfam" id="PF01755"/>
    </source>
</evidence>
<keyword evidence="2" id="KW-0808">Transferase</keyword>
<dbReference type="EMBL" id="CP035928">
    <property type="protein sequence ID" value="QEP33855.1"/>
    <property type="molecule type" value="Genomic_DNA"/>
</dbReference>
<dbReference type="Proteomes" id="UP000322726">
    <property type="component" value="Chromosome"/>
</dbReference>
<gene>
    <name evidence="2" type="ORF">APAC_0711</name>
</gene>
<dbReference type="KEGG" id="apai:APAC_0711"/>
<reference evidence="2" key="2">
    <citation type="submission" date="2019-09" db="EMBL/GenBank/DDBJ databases">
        <title>Taxonomic note: a critical rebuttal of the proposed division of the genus Arcobacter into six genera, emended descriptions of Arcobacter anaerophilus and the genus Arcobacter, and an assessment of genus-level boundaries for Epsilonproteobacteria using in silico genomic comparator tools.</title>
        <authorList>
            <person name="On S.L.W."/>
            <person name="Miller W.G."/>
            <person name="Biggs P."/>
            <person name="Cornelius A."/>
            <person name="Vandamme P."/>
        </authorList>
    </citation>
    <scope>NUCLEOTIDE SEQUENCE [LARGE SCALE GENOMIC DNA]</scope>
    <source>
        <strain evidence="2">LMG 26638</strain>
    </source>
</reference>
<organism evidence="2 3">
    <name type="scientific">Malaciobacter pacificus</name>
    <dbReference type="NCBI Taxonomy" id="1080223"/>
    <lineage>
        <taxon>Bacteria</taxon>
        <taxon>Pseudomonadati</taxon>
        <taxon>Campylobacterota</taxon>
        <taxon>Epsilonproteobacteria</taxon>
        <taxon>Campylobacterales</taxon>
        <taxon>Arcobacteraceae</taxon>
        <taxon>Malaciobacter</taxon>
    </lineage>
</organism>
<dbReference type="RefSeq" id="WP_130232814.1">
    <property type="nucleotide sequence ID" value="NZ_BMEF01000004.1"/>
</dbReference>
<dbReference type="OrthoDB" id="119742at2"/>
<dbReference type="GO" id="GO:0016740">
    <property type="term" value="F:transferase activity"/>
    <property type="evidence" value="ECO:0007669"/>
    <property type="project" value="UniProtKB-KW"/>
</dbReference>